<dbReference type="PROSITE" id="PS50905">
    <property type="entry name" value="FERRITIN_LIKE"/>
    <property type="match status" value="1"/>
</dbReference>
<feature type="domain" description="Ferritin-like diiron" evidence="7">
    <location>
        <begin position="23"/>
        <end position="175"/>
    </location>
</feature>
<keyword evidence="9" id="KW-1185">Reference proteome</keyword>
<dbReference type="GO" id="GO:0006879">
    <property type="term" value="P:intracellular iron ion homeostasis"/>
    <property type="evidence" value="ECO:0007669"/>
    <property type="project" value="UniProtKB-KW"/>
</dbReference>
<dbReference type="Gene3D" id="1.20.1260.10">
    <property type="match status" value="1"/>
</dbReference>
<dbReference type="GO" id="GO:0006826">
    <property type="term" value="P:iron ion transport"/>
    <property type="evidence" value="ECO:0007669"/>
    <property type="project" value="InterPro"/>
</dbReference>
<dbReference type="PANTHER" id="PTHR11431:SF75">
    <property type="entry name" value="FERRITIN"/>
    <property type="match status" value="1"/>
</dbReference>
<dbReference type="InterPro" id="IPR009040">
    <property type="entry name" value="Ferritin-like_diiron"/>
</dbReference>
<dbReference type="PANTHER" id="PTHR11431">
    <property type="entry name" value="FERRITIN"/>
    <property type="match status" value="1"/>
</dbReference>
<organism evidence="8 9">
    <name type="scientific">Helicocarpus griseus UAMH5409</name>
    <dbReference type="NCBI Taxonomy" id="1447875"/>
    <lineage>
        <taxon>Eukaryota</taxon>
        <taxon>Fungi</taxon>
        <taxon>Dikarya</taxon>
        <taxon>Ascomycota</taxon>
        <taxon>Pezizomycotina</taxon>
        <taxon>Eurotiomycetes</taxon>
        <taxon>Eurotiomycetidae</taxon>
        <taxon>Onygenales</taxon>
        <taxon>Ajellomycetaceae</taxon>
        <taxon>Helicocarpus</taxon>
    </lineage>
</organism>
<dbReference type="OrthoDB" id="186462at2759"/>
<evidence type="ECO:0000256" key="5">
    <source>
        <dbReference type="PIRSR" id="PIRSR601519-1"/>
    </source>
</evidence>
<dbReference type="InterPro" id="IPR009078">
    <property type="entry name" value="Ferritin-like_SF"/>
</dbReference>
<evidence type="ECO:0000256" key="4">
    <source>
        <dbReference type="ARBA" id="ARBA00023004"/>
    </source>
</evidence>
<dbReference type="GO" id="GO:0005737">
    <property type="term" value="C:cytoplasm"/>
    <property type="evidence" value="ECO:0007669"/>
    <property type="project" value="TreeGrafter"/>
</dbReference>
<comment type="similarity">
    <text evidence="1 6">Belongs to the ferritin family.</text>
</comment>
<protein>
    <recommendedName>
        <fullName evidence="6">Ferritin</fullName>
        <ecNumber evidence="6">1.16.3.1</ecNumber>
    </recommendedName>
</protein>
<sequence length="222" mass="25161">MEEAKKAISELSAENIDKLVRTNTFSNEIEESVRGHIHQELQSWFFFRKLAGDCARANIALHGFSMLWERSAAECFADAHWLEKYLIQRGGCSRPTDIHAPKISWPDAPIEPVTPIREAIKVEKEILEDLERLLGLACKSGDRSLEDVIQSRFLRKETKHVKDLGDLAQQIARVSKAPGHGLYQLDMELRKHNGRVPWGHANDPYSVDCEIEDVAATLHKGL</sequence>
<feature type="binding site" evidence="5">
    <location>
        <position position="123"/>
    </location>
    <ligand>
        <name>Fe cation</name>
        <dbReference type="ChEBI" id="CHEBI:24875"/>
        <label>1</label>
    </ligand>
</feature>
<name>A0A2B7X3V7_9EURO</name>
<evidence type="ECO:0000256" key="6">
    <source>
        <dbReference type="RuleBase" id="RU361145"/>
    </source>
</evidence>
<comment type="catalytic activity">
    <reaction evidence="6">
        <text>4 Fe(2+) + O2 + 4 H(+) = 4 Fe(3+) + 2 H2O</text>
        <dbReference type="Rhea" id="RHEA:11148"/>
        <dbReference type="ChEBI" id="CHEBI:15377"/>
        <dbReference type="ChEBI" id="CHEBI:15378"/>
        <dbReference type="ChEBI" id="CHEBI:15379"/>
        <dbReference type="ChEBI" id="CHEBI:29033"/>
        <dbReference type="ChEBI" id="CHEBI:29034"/>
        <dbReference type="EC" id="1.16.3.1"/>
    </reaction>
</comment>
<comment type="function">
    <text evidence="6">Stores iron in a soluble, non-toxic, readily available form. Important for iron homeostasis. Iron is taken up in the ferrous form and deposited as ferric hydroxides after oxidation.</text>
</comment>
<dbReference type="Proteomes" id="UP000223968">
    <property type="component" value="Unassembled WGS sequence"/>
</dbReference>
<keyword evidence="4 5" id="KW-0408">Iron</keyword>
<evidence type="ECO:0000256" key="1">
    <source>
        <dbReference type="ARBA" id="ARBA00007513"/>
    </source>
</evidence>
<evidence type="ECO:0000256" key="3">
    <source>
        <dbReference type="ARBA" id="ARBA00022723"/>
    </source>
</evidence>
<evidence type="ECO:0000259" key="7">
    <source>
        <dbReference type="PROSITE" id="PS50905"/>
    </source>
</evidence>
<feature type="binding site" evidence="5">
    <location>
        <position position="40"/>
    </location>
    <ligand>
        <name>Fe cation</name>
        <dbReference type="ChEBI" id="CHEBI:24875"/>
        <label>1</label>
    </ligand>
</feature>
<dbReference type="InterPro" id="IPR008331">
    <property type="entry name" value="Ferritin_DPS_dom"/>
</dbReference>
<dbReference type="AlphaFoldDB" id="A0A2B7X3V7"/>
<dbReference type="STRING" id="1447875.A0A2B7X3V7"/>
<evidence type="ECO:0000313" key="9">
    <source>
        <dbReference type="Proteomes" id="UP000223968"/>
    </source>
</evidence>
<accession>A0A2B7X3V7</accession>
<dbReference type="GO" id="GO:0004322">
    <property type="term" value="F:ferroxidase activity"/>
    <property type="evidence" value="ECO:0007669"/>
    <property type="project" value="UniProtKB-EC"/>
</dbReference>
<dbReference type="SUPFAM" id="SSF47240">
    <property type="entry name" value="Ferritin-like"/>
    <property type="match status" value="1"/>
</dbReference>
<keyword evidence="3 5" id="KW-0479">Metal-binding</keyword>
<evidence type="ECO:0000313" key="8">
    <source>
        <dbReference type="EMBL" id="PGH06334.1"/>
    </source>
</evidence>
<keyword evidence="2 6" id="KW-0409">Iron storage</keyword>
<comment type="caution">
    <text evidence="8">The sequence shown here is derived from an EMBL/GenBank/DDBJ whole genome shotgun (WGS) entry which is preliminary data.</text>
</comment>
<dbReference type="EMBL" id="PDNB01000118">
    <property type="protein sequence ID" value="PGH06334.1"/>
    <property type="molecule type" value="Genomic_DNA"/>
</dbReference>
<dbReference type="InterPro" id="IPR012347">
    <property type="entry name" value="Ferritin-like"/>
</dbReference>
<dbReference type="InterPro" id="IPR001519">
    <property type="entry name" value="Ferritin"/>
</dbReference>
<dbReference type="EC" id="1.16.3.1" evidence="6"/>
<dbReference type="Pfam" id="PF00210">
    <property type="entry name" value="Ferritin"/>
    <property type="match status" value="1"/>
</dbReference>
<evidence type="ECO:0000256" key="2">
    <source>
        <dbReference type="ARBA" id="ARBA00022434"/>
    </source>
</evidence>
<reference evidence="8 9" key="1">
    <citation type="submission" date="2017-10" db="EMBL/GenBank/DDBJ databases">
        <title>Comparative genomics in systemic dimorphic fungi from Ajellomycetaceae.</title>
        <authorList>
            <person name="Munoz J.F."/>
            <person name="Mcewen J.G."/>
            <person name="Clay O.K."/>
            <person name="Cuomo C.A."/>
        </authorList>
    </citation>
    <scope>NUCLEOTIDE SEQUENCE [LARGE SCALE GENOMIC DNA]</scope>
    <source>
        <strain evidence="8 9">UAMH5409</strain>
    </source>
</reference>
<proteinExistence type="inferred from homology"/>
<gene>
    <name evidence="8" type="ORF">AJ79_06577</name>
</gene>
<keyword evidence="6" id="KW-0560">Oxidoreductase</keyword>
<dbReference type="GO" id="GO:0008198">
    <property type="term" value="F:ferrous iron binding"/>
    <property type="evidence" value="ECO:0007669"/>
    <property type="project" value="TreeGrafter"/>
</dbReference>
<dbReference type="GO" id="GO:0008199">
    <property type="term" value="F:ferric iron binding"/>
    <property type="evidence" value="ECO:0007669"/>
    <property type="project" value="InterPro"/>
</dbReference>